<dbReference type="Pfam" id="PF02872">
    <property type="entry name" value="5_nucleotid_C"/>
    <property type="match status" value="1"/>
</dbReference>
<keyword evidence="1" id="KW-0547">Nucleotide-binding</keyword>
<name>A0A7C4CDQ1_9BACT</name>
<dbReference type="Gene3D" id="3.10.350.10">
    <property type="entry name" value="LysM domain"/>
    <property type="match status" value="1"/>
</dbReference>
<dbReference type="GO" id="GO:0030288">
    <property type="term" value="C:outer membrane-bounded periplasmic space"/>
    <property type="evidence" value="ECO:0007669"/>
    <property type="project" value="TreeGrafter"/>
</dbReference>
<comment type="caution">
    <text evidence="3">The sequence shown here is derived from an EMBL/GenBank/DDBJ whole genome shotgun (WGS) entry which is preliminary data.</text>
</comment>
<evidence type="ECO:0000256" key="1">
    <source>
        <dbReference type="RuleBase" id="RU362119"/>
    </source>
</evidence>
<dbReference type="SUPFAM" id="SSF54106">
    <property type="entry name" value="LysM domain"/>
    <property type="match status" value="1"/>
</dbReference>
<dbReference type="PANTHER" id="PTHR11575:SF6">
    <property type="entry name" value="2',3'-CYCLIC-NUCLEOTIDE 2'-PHOSPHODIESTERASE_3'-NUCLEOTIDASE"/>
    <property type="match status" value="1"/>
</dbReference>
<accession>A0A7C4CDQ1</accession>
<dbReference type="InterPro" id="IPR018392">
    <property type="entry name" value="LysM"/>
</dbReference>
<feature type="domain" description="LysM" evidence="2">
    <location>
        <begin position="527"/>
        <end position="572"/>
    </location>
</feature>
<gene>
    <name evidence="3" type="ORF">ENT77_07225</name>
</gene>
<dbReference type="InterPro" id="IPR006179">
    <property type="entry name" value="5_nucleotidase/apyrase"/>
</dbReference>
<evidence type="ECO:0000313" key="3">
    <source>
        <dbReference type="EMBL" id="HGU40973.1"/>
    </source>
</evidence>
<dbReference type="SMART" id="SM00257">
    <property type="entry name" value="LysM"/>
    <property type="match status" value="1"/>
</dbReference>
<comment type="similarity">
    <text evidence="1">Belongs to the 5'-nucleotidase family.</text>
</comment>
<dbReference type="InterPro" id="IPR029052">
    <property type="entry name" value="Metallo-depent_PP-like"/>
</dbReference>
<dbReference type="Gene3D" id="3.60.21.10">
    <property type="match status" value="1"/>
</dbReference>
<dbReference type="PROSITE" id="PS51782">
    <property type="entry name" value="LYSM"/>
    <property type="match status" value="1"/>
</dbReference>
<organism evidence="3">
    <name type="scientific">Fervidobacterium thailandense</name>
    <dbReference type="NCBI Taxonomy" id="1008305"/>
    <lineage>
        <taxon>Bacteria</taxon>
        <taxon>Thermotogati</taxon>
        <taxon>Thermotogota</taxon>
        <taxon>Thermotogae</taxon>
        <taxon>Thermotogales</taxon>
        <taxon>Fervidobacteriaceae</taxon>
        <taxon>Fervidobacterium</taxon>
    </lineage>
</organism>
<dbReference type="Gene3D" id="3.90.780.10">
    <property type="entry name" value="5'-Nucleotidase, C-terminal domain"/>
    <property type="match status" value="1"/>
</dbReference>
<reference evidence="3" key="1">
    <citation type="journal article" date="2020" name="mSystems">
        <title>Genome- and Community-Level Interaction Insights into Carbon Utilization and Element Cycling Functions of Hydrothermarchaeota in Hydrothermal Sediment.</title>
        <authorList>
            <person name="Zhou Z."/>
            <person name="Liu Y."/>
            <person name="Xu W."/>
            <person name="Pan J."/>
            <person name="Luo Z.H."/>
            <person name="Li M."/>
        </authorList>
    </citation>
    <scope>NUCLEOTIDE SEQUENCE [LARGE SCALE GENOMIC DNA]</scope>
    <source>
        <strain evidence="3">SpSt-609</strain>
    </source>
</reference>
<dbReference type="SUPFAM" id="SSF56300">
    <property type="entry name" value="Metallo-dependent phosphatases"/>
    <property type="match status" value="1"/>
</dbReference>
<dbReference type="GO" id="GO:0009166">
    <property type="term" value="P:nucleotide catabolic process"/>
    <property type="evidence" value="ECO:0007669"/>
    <property type="project" value="InterPro"/>
</dbReference>
<sequence length="591" mass="66628">MRSTKLTQVLVSFLMIFMIISSYSLANTLKESRLIIVHTANIYGDLTPTNYFTSNFEQKGAAYLVNYLRNLRTKYDSVLAIDTGNLLYGSPFGDYYLNVDNNPVLKIFNILAYDFFIPGTFELGMSTEQLEKIVASLKPKTLAANLKGIKGAASYSIITLKNGVKVAVIGIVAENGNHSFVPYLDVAKRIVEDIRKNRRADVVVIATSAGVKTSPATSNVRSLDSKFAFGDQLIKELSGSVDVFLFGNQSLTLVYSKNNKVYSLPPSNGRGLNQIELVLSRDAKGWKITRAQVKLVDFKMVTPDEVILEELKNYEAELEKWLDEPVGSVPSNVPFHKYMAIIEDNPAIEFVARNLMKATQANLAVWNVFNPNFFGLSAGDLTRRTIYQLVGTVTTLKVLKIKGSELEKLLSQIFKYVKYENGILVLSKEILGSPWKVDLFEGVSYDLVINKGVVRNVTVDNKPLEVNKEYMLVVPTVRTQGADRIAYGKVIMEVEQPVSLIILNLLSSCDNEKVFTLDFNRRTLAELEYVVKPGDTLRQLEWRLGVPQWEIMQLNPFIKNPNLLRPGWKLIYYRSYLELVPPLQNFFIFNN</sequence>
<dbReference type="Pfam" id="PF01476">
    <property type="entry name" value="LysM"/>
    <property type="match status" value="1"/>
</dbReference>
<dbReference type="InterPro" id="IPR036907">
    <property type="entry name" value="5'-Nucleotdase_C_sf"/>
</dbReference>
<proteinExistence type="inferred from homology"/>
<dbReference type="InterPro" id="IPR008334">
    <property type="entry name" value="5'-Nucleotdase_C"/>
</dbReference>
<protein>
    <submittedName>
        <fullName evidence="3">LysM peptidoglycan-binding domain-containing protein</fullName>
    </submittedName>
</protein>
<dbReference type="InterPro" id="IPR036779">
    <property type="entry name" value="LysM_dom_sf"/>
</dbReference>
<dbReference type="EMBL" id="DSZY01000031">
    <property type="protein sequence ID" value="HGU40973.1"/>
    <property type="molecule type" value="Genomic_DNA"/>
</dbReference>
<dbReference type="AlphaFoldDB" id="A0A7C4CDQ1"/>
<dbReference type="CDD" id="cd00118">
    <property type="entry name" value="LysM"/>
    <property type="match status" value="1"/>
</dbReference>
<keyword evidence="1" id="KW-0378">Hydrolase</keyword>
<dbReference type="PRINTS" id="PR01607">
    <property type="entry name" value="APYRASEFAMLY"/>
</dbReference>
<dbReference type="GO" id="GO:0016787">
    <property type="term" value="F:hydrolase activity"/>
    <property type="evidence" value="ECO:0007669"/>
    <property type="project" value="UniProtKB-KW"/>
</dbReference>
<dbReference type="SUPFAM" id="SSF55816">
    <property type="entry name" value="5'-nucleotidase (syn. UDP-sugar hydrolase), C-terminal domain"/>
    <property type="match status" value="1"/>
</dbReference>
<dbReference type="PANTHER" id="PTHR11575">
    <property type="entry name" value="5'-NUCLEOTIDASE-RELATED"/>
    <property type="match status" value="1"/>
</dbReference>
<evidence type="ECO:0000259" key="2">
    <source>
        <dbReference type="PROSITE" id="PS51782"/>
    </source>
</evidence>
<dbReference type="GO" id="GO:0000166">
    <property type="term" value="F:nucleotide binding"/>
    <property type="evidence" value="ECO:0007669"/>
    <property type="project" value="UniProtKB-KW"/>
</dbReference>